<dbReference type="Gene3D" id="3.90.1200.10">
    <property type="match status" value="1"/>
</dbReference>
<dbReference type="EMBL" id="CP163445">
    <property type="protein sequence ID" value="XDQ78311.1"/>
    <property type="molecule type" value="Genomic_DNA"/>
</dbReference>
<reference evidence="2" key="1">
    <citation type="submission" date="2024-07" db="EMBL/GenBank/DDBJ databases">
        <authorList>
            <person name="Yu S.T."/>
        </authorList>
    </citation>
    <scope>NUCLEOTIDE SEQUENCE</scope>
    <source>
        <strain evidence="2">Y1</strain>
    </source>
</reference>
<sequence length="294" mass="32095">MSNIEDSHSLLLKACATVGLSAAGAEPIRIGENALWRLPLGVVARISRPGQSAAAGRELAVARWLRDCGVPAVRPLEHLREPVDVDNSPVTFWHELPPHRPGTAADIAPLLRRVHELAVPEFPLGQLDPFVRLAVRIDGAATLDDTQRQWLRDRLAELQAAWLSLPPGLPASVIHGDAWGGNVAVTPTTTYLLDFERTSLGPPEWDLTATAVGYRTFGTVSDSDYTAFCRAYGADVTTWAGYPVLRSIRELRVTCFTLQHAAADPARHRAEAHYRLSCLQGQNGPRPWGWTAVS</sequence>
<dbReference type="Pfam" id="PF01636">
    <property type="entry name" value="APH"/>
    <property type="match status" value="1"/>
</dbReference>
<dbReference type="RefSeq" id="WP_369182802.1">
    <property type="nucleotide sequence ID" value="NZ_CP163445.1"/>
</dbReference>
<proteinExistence type="predicted"/>
<evidence type="ECO:0000313" key="2">
    <source>
        <dbReference type="EMBL" id="XDQ78311.1"/>
    </source>
</evidence>
<protein>
    <submittedName>
        <fullName evidence="2">Phosphotransferase family protein</fullName>
    </submittedName>
</protein>
<accession>A0AB39TFL1</accession>
<feature type="domain" description="Aminoglycoside phosphotransferase" evidence="1">
    <location>
        <begin position="42"/>
        <end position="240"/>
    </location>
</feature>
<organism evidence="2">
    <name type="scientific">Streptomyces sp. Y1</name>
    <dbReference type="NCBI Taxonomy" id="3238634"/>
    <lineage>
        <taxon>Bacteria</taxon>
        <taxon>Bacillati</taxon>
        <taxon>Actinomycetota</taxon>
        <taxon>Actinomycetes</taxon>
        <taxon>Kitasatosporales</taxon>
        <taxon>Streptomycetaceae</taxon>
        <taxon>Streptomyces</taxon>
    </lineage>
</organism>
<dbReference type="InterPro" id="IPR011009">
    <property type="entry name" value="Kinase-like_dom_sf"/>
</dbReference>
<gene>
    <name evidence="2" type="ORF">AB2U05_07365</name>
</gene>
<name>A0AB39TFL1_9ACTN</name>
<dbReference type="InterPro" id="IPR002575">
    <property type="entry name" value="Aminoglycoside_PTrfase"/>
</dbReference>
<evidence type="ECO:0000259" key="1">
    <source>
        <dbReference type="Pfam" id="PF01636"/>
    </source>
</evidence>
<dbReference type="SUPFAM" id="SSF56112">
    <property type="entry name" value="Protein kinase-like (PK-like)"/>
    <property type="match status" value="1"/>
</dbReference>
<dbReference type="AlphaFoldDB" id="A0AB39TFL1"/>